<dbReference type="Proteomes" id="UP000292235">
    <property type="component" value="Chromosome"/>
</dbReference>
<sequence length="126" mass="13197">MRPLRWTERGDQDGCAEAQQEEACGGCGALVEAGIACGGAVGAAVLIQPVQNRGAHRRLRRLDRLDGYGPLAFVGRGIGRGDGAVADRAEEVAQHDERQQEHPKGDPLSSCTARLGHGANITEGTA</sequence>
<protein>
    <submittedName>
        <fullName evidence="2">Uncharacterized protein</fullName>
    </submittedName>
</protein>
<keyword evidence="3" id="KW-1185">Reference proteome</keyword>
<dbReference type="AlphaFoldDB" id="A0A4P6QAC6"/>
<dbReference type="KEGG" id="strr:EKD16_22120"/>
<feature type="region of interest" description="Disordered" evidence="1">
    <location>
        <begin position="86"/>
        <end position="126"/>
    </location>
</feature>
<evidence type="ECO:0000313" key="3">
    <source>
        <dbReference type="Proteomes" id="UP000292235"/>
    </source>
</evidence>
<gene>
    <name evidence="2" type="ORF">EKD16_22120</name>
</gene>
<accession>A0A4P6QAC6</accession>
<proteinExistence type="predicted"/>
<name>A0A4P6QAC6_9ACTN</name>
<reference evidence="2 3" key="1">
    <citation type="submission" date="2019-02" db="EMBL/GenBank/DDBJ databases">
        <authorList>
            <person name="Khodamoradi S."/>
            <person name="Hahnke R.L."/>
            <person name="Kaempfer P."/>
            <person name="Schumann P."/>
            <person name="Rohde M."/>
            <person name="Steinert M."/>
            <person name="Luzhetskyy A."/>
            <person name="Wink J."/>
            <person name="Ruckert C."/>
        </authorList>
    </citation>
    <scope>NUCLEOTIDE SEQUENCE [LARGE SCALE GENOMIC DNA]</scope>
    <source>
        <strain evidence="2 3">M2</strain>
    </source>
</reference>
<evidence type="ECO:0000256" key="1">
    <source>
        <dbReference type="SAM" id="MobiDB-lite"/>
    </source>
</evidence>
<dbReference type="EMBL" id="CP036455">
    <property type="protein sequence ID" value="QBI56177.1"/>
    <property type="molecule type" value="Genomic_DNA"/>
</dbReference>
<organism evidence="2 3">
    <name type="scientific">Streptomonospora litoralis</name>
    <dbReference type="NCBI Taxonomy" id="2498135"/>
    <lineage>
        <taxon>Bacteria</taxon>
        <taxon>Bacillati</taxon>
        <taxon>Actinomycetota</taxon>
        <taxon>Actinomycetes</taxon>
        <taxon>Streptosporangiales</taxon>
        <taxon>Nocardiopsidaceae</taxon>
        <taxon>Streptomonospora</taxon>
    </lineage>
</organism>
<evidence type="ECO:0000313" key="2">
    <source>
        <dbReference type="EMBL" id="QBI56177.1"/>
    </source>
</evidence>
<feature type="compositionally biased region" description="Basic and acidic residues" evidence="1">
    <location>
        <begin position="86"/>
        <end position="105"/>
    </location>
</feature>